<evidence type="ECO:0000313" key="2">
    <source>
        <dbReference type="Proteomes" id="UP000034617"/>
    </source>
</evidence>
<reference evidence="1 2" key="1">
    <citation type="journal article" date="2015" name="Nature">
        <title>rRNA introns, odd ribosomes, and small enigmatic genomes across a large radiation of phyla.</title>
        <authorList>
            <person name="Brown C.T."/>
            <person name="Hug L.A."/>
            <person name="Thomas B.C."/>
            <person name="Sharon I."/>
            <person name="Castelle C.J."/>
            <person name="Singh A."/>
            <person name="Wilkins M.J."/>
            <person name="Williams K.H."/>
            <person name="Banfield J.F."/>
        </authorList>
    </citation>
    <scope>NUCLEOTIDE SEQUENCE [LARGE SCALE GENOMIC DNA]</scope>
</reference>
<accession>A0A0G1JIG7</accession>
<proteinExistence type="predicted"/>
<evidence type="ECO:0000313" key="1">
    <source>
        <dbReference type="EMBL" id="KKT35164.1"/>
    </source>
</evidence>
<dbReference type="AlphaFoldDB" id="A0A0G1JIG7"/>
<name>A0A0G1JIG7_9BACT</name>
<gene>
    <name evidence="1" type="ORF">UW22_C0058G0010</name>
</gene>
<comment type="caution">
    <text evidence="1">The sequence shown here is derived from an EMBL/GenBank/DDBJ whole genome shotgun (WGS) entry which is preliminary data.</text>
</comment>
<organism evidence="1 2">
    <name type="scientific">Candidatus Gottesmanbacteria bacterium GW2011_GWB1_44_11c</name>
    <dbReference type="NCBI Taxonomy" id="1618447"/>
    <lineage>
        <taxon>Bacteria</taxon>
        <taxon>Candidatus Gottesmaniibacteriota</taxon>
    </lineage>
</organism>
<protein>
    <submittedName>
        <fullName evidence="1">Uncharacterized protein</fullName>
    </submittedName>
</protein>
<sequence length="245" mass="26764">MKFLEARTGGRHTKELDITIIPADPSSGAGRAQARYLDTLGEDDRVAYVTQMAESAQNTIAEGVKARLESEGRAIEERERGNTVRGGILARAAADLPQQMVISENKIQAIAHTFERQMGEFLDAVVYTREQFLEAYTQIIEHPPTTETHIREEGRRGQRKIKETHISEPKVPNLHVEASWTPHMYAVLNRAAAISASPDGAGRVDYNPDGSLQGMSVTGQGACAGEQARISIGEGHIGGASFKWD</sequence>
<dbReference type="Proteomes" id="UP000034617">
    <property type="component" value="Unassembled WGS sequence"/>
</dbReference>
<dbReference type="EMBL" id="LCHM01000058">
    <property type="protein sequence ID" value="KKT35164.1"/>
    <property type="molecule type" value="Genomic_DNA"/>
</dbReference>